<dbReference type="Proteomes" id="UP001153069">
    <property type="component" value="Unassembled WGS sequence"/>
</dbReference>
<dbReference type="EMBL" id="CAICTM010000622">
    <property type="protein sequence ID" value="CAB9513947.1"/>
    <property type="molecule type" value="Genomic_DNA"/>
</dbReference>
<name>A0A9N8E3Q9_9STRA</name>
<protein>
    <submittedName>
        <fullName evidence="1">Uncharacterized protein</fullName>
    </submittedName>
</protein>
<accession>A0A9N8E3Q9</accession>
<keyword evidence="2" id="KW-1185">Reference proteome</keyword>
<organism evidence="1 2">
    <name type="scientific">Seminavis robusta</name>
    <dbReference type="NCBI Taxonomy" id="568900"/>
    <lineage>
        <taxon>Eukaryota</taxon>
        <taxon>Sar</taxon>
        <taxon>Stramenopiles</taxon>
        <taxon>Ochrophyta</taxon>
        <taxon>Bacillariophyta</taxon>
        <taxon>Bacillariophyceae</taxon>
        <taxon>Bacillariophycidae</taxon>
        <taxon>Naviculales</taxon>
        <taxon>Naviculaceae</taxon>
        <taxon>Seminavis</taxon>
    </lineage>
</organism>
<dbReference type="OrthoDB" id="341587at2759"/>
<comment type="caution">
    <text evidence="1">The sequence shown here is derived from an EMBL/GenBank/DDBJ whole genome shotgun (WGS) entry which is preliminary data.</text>
</comment>
<evidence type="ECO:0000313" key="1">
    <source>
        <dbReference type="EMBL" id="CAB9513947.1"/>
    </source>
</evidence>
<dbReference type="Gene3D" id="3.80.10.10">
    <property type="entry name" value="Ribonuclease Inhibitor"/>
    <property type="match status" value="1"/>
</dbReference>
<dbReference type="AlphaFoldDB" id="A0A9N8E3Q9"/>
<dbReference type="SUPFAM" id="SSF52047">
    <property type="entry name" value="RNI-like"/>
    <property type="match status" value="1"/>
</dbReference>
<sequence>MPITTAKALRRSIEDSNRHLTQLKLELGECSDLVGITHEIRHLRSARRLVIGSEEVAMDMSEPNWLSEDAFMLFDALAALRGVQVIQLQDLGITFGPQGPRFPVVLLTRLLQTRVGVARGSLKRLNLSVRLAGDHKAFQELAHCLEGQHSLQHVAWEEWCFPTTDVGNDAAYFDFNPIVAGLASLPRLESLSVKAMTAGSRRANLGTLAPATLSTLISHARLRQLQLAHFQLDNKTVRALANALPYTTTLQLLSIDLSKTGSRGATKLFDSLRENTTIADLQIWASTHSSWAQDDVLKHLAKNVLTRHETIESVTILTHSRTLQEAVQNLTVVNDRIASAFVRMMETNYTLEHLVLDDYGSSNIPTKNDARLMGMIHFYLALNQSKRRQHLMQEYHTYSRSDWTDLLAMAVRSDRDIRLEALYYFLRLNPSLCQL</sequence>
<proteinExistence type="predicted"/>
<dbReference type="InterPro" id="IPR032675">
    <property type="entry name" value="LRR_dom_sf"/>
</dbReference>
<reference evidence="1" key="1">
    <citation type="submission" date="2020-06" db="EMBL/GenBank/DDBJ databases">
        <authorList>
            <consortium name="Plant Systems Biology data submission"/>
        </authorList>
    </citation>
    <scope>NUCLEOTIDE SEQUENCE</scope>
    <source>
        <strain evidence="1">D6</strain>
    </source>
</reference>
<evidence type="ECO:0000313" key="2">
    <source>
        <dbReference type="Proteomes" id="UP001153069"/>
    </source>
</evidence>
<gene>
    <name evidence="1" type="ORF">SEMRO_623_G177110.1</name>
</gene>